<keyword evidence="2" id="KW-1185">Reference proteome</keyword>
<name>A0A5B7ENB4_PORTR</name>
<accession>A0A5B7ENB4</accession>
<dbReference type="AlphaFoldDB" id="A0A5B7ENB4"/>
<evidence type="ECO:0000313" key="1">
    <source>
        <dbReference type="EMBL" id="MPC34915.1"/>
    </source>
</evidence>
<comment type="caution">
    <text evidence="1">The sequence shown here is derived from an EMBL/GenBank/DDBJ whole genome shotgun (WGS) entry which is preliminary data.</text>
</comment>
<sequence length="80" mass="8816">MDLSTPQLCAITPRPRPAIEGNGLQASVAVTPMNILKHRVSFLHRQRFPGGDRHWYSGAEAAANVLLSADPFLLEFLPIH</sequence>
<reference evidence="1 2" key="1">
    <citation type="submission" date="2019-05" db="EMBL/GenBank/DDBJ databases">
        <title>Another draft genome of Portunus trituberculatus and its Hox gene families provides insights of decapod evolution.</title>
        <authorList>
            <person name="Jeong J.-H."/>
            <person name="Song I."/>
            <person name="Kim S."/>
            <person name="Choi T."/>
            <person name="Kim D."/>
            <person name="Ryu S."/>
            <person name="Kim W."/>
        </authorList>
    </citation>
    <scope>NUCLEOTIDE SEQUENCE [LARGE SCALE GENOMIC DNA]</scope>
    <source>
        <tissue evidence="1">Muscle</tissue>
    </source>
</reference>
<evidence type="ECO:0000313" key="2">
    <source>
        <dbReference type="Proteomes" id="UP000324222"/>
    </source>
</evidence>
<dbReference type="Proteomes" id="UP000324222">
    <property type="component" value="Unassembled WGS sequence"/>
</dbReference>
<proteinExistence type="predicted"/>
<gene>
    <name evidence="1" type="ORF">E2C01_028320</name>
</gene>
<protein>
    <submittedName>
        <fullName evidence="1">Uncharacterized protein</fullName>
    </submittedName>
</protein>
<organism evidence="1 2">
    <name type="scientific">Portunus trituberculatus</name>
    <name type="common">Swimming crab</name>
    <name type="synonym">Neptunus trituberculatus</name>
    <dbReference type="NCBI Taxonomy" id="210409"/>
    <lineage>
        <taxon>Eukaryota</taxon>
        <taxon>Metazoa</taxon>
        <taxon>Ecdysozoa</taxon>
        <taxon>Arthropoda</taxon>
        <taxon>Crustacea</taxon>
        <taxon>Multicrustacea</taxon>
        <taxon>Malacostraca</taxon>
        <taxon>Eumalacostraca</taxon>
        <taxon>Eucarida</taxon>
        <taxon>Decapoda</taxon>
        <taxon>Pleocyemata</taxon>
        <taxon>Brachyura</taxon>
        <taxon>Eubrachyura</taxon>
        <taxon>Portunoidea</taxon>
        <taxon>Portunidae</taxon>
        <taxon>Portuninae</taxon>
        <taxon>Portunus</taxon>
    </lineage>
</organism>
<dbReference type="EMBL" id="VSRR010003157">
    <property type="protein sequence ID" value="MPC34915.1"/>
    <property type="molecule type" value="Genomic_DNA"/>
</dbReference>